<keyword evidence="3" id="KW-0731">Sigma factor</keyword>
<organism evidence="8 9">
    <name type="scientific">Motilibacter rhizosphaerae</name>
    <dbReference type="NCBI Taxonomy" id="598652"/>
    <lineage>
        <taxon>Bacteria</taxon>
        <taxon>Bacillati</taxon>
        <taxon>Actinomycetota</taxon>
        <taxon>Actinomycetes</taxon>
        <taxon>Motilibacterales</taxon>
        <taxon>Motilibacteraceae</taxon>
        <taxon>Motilibacter</taxon>
    </lineage>
</organism>
<dbReference type="InterPro" id="IPR014284">
    <property type="entry name" value="RNA_pol_sigma-70_dom"/>
</dbReference>
<keyword evidence="2" id="KW-0805">Transcription regulation</keyword>
<gene>
    <name evidence="8" type="ORF">EV189_1070</name>
</gene>
<evidence type="ECO:0000256" key="3">
    <source>
        <dbReference type="ARBA" id="ARBA00023082"/>
    </source>
</evidence>
<dbReference type="Gene3D" id="1.10.10.10">
    <property type="entry name" value="Winged helix-like DNA-binding domain superfamily/Winged helix DNA-binding domain"/>
    <property type="match status" value="1"/>
</dbReference>
<keyword evidence="4" id="KW-0238">DNA-binding</keyword>
<dbReference type="InterPro" id="IPR013249">
    <property type="entry name" value="RNA_pol_sigma70_r4_t2"/>
</dbReference>
<protein>
    <submittedName>
        <fullName evidence="8">RNA polymerase sigma-70 factor (Sigma-E family)</fullName>
    </submittedName>
</protein>
<dbReference type="InterPro" id="IPR039425">
    <property type="entry name" value="RNA_pol_sigma-70-like"/>
</dbReference>
<dbReference type="Pfam" id="PF08281">
    <property type="entry name" value="Sigma70_r4_2"/>
    <property type="match status" value="1"/>
</dbReference>
<dbReference type="SUPFAM" id="SSF88946">
    <property type="entry name" value="Sigma2 domain of RNA polymerase sigma factors"/>
    <property type="match status" value="1"/>
</dbReference>
<feature type="domain" description="RNA polymerase sigma factor 70 region 4 type 2" evidence="7">
    <location>
        <begin position="105"/>
        <end position="156"/>
    </location>
</feature>
<evidence type="ECO:0000313" key="9">
    <source>
        <dbReference type="Proteomes" id="UP000293638"/>
    </source>
</evidence>
<dbReference type="GO" id="GO:0016987">
    <property type="term" value="F:sigma factor activity"/>
    <property type="evidence" value="ECO:0007669"/>
    <property type="project" value="UniProtKB-KW"/>
</dbReference>
<dbReference type="Pfam" id="PF04542">
    <property type="entry name" value="Sigma70_r2"/>
    <property type="match status" value="1"/>
</dbReference>
<dbReference type="PANTHER" id="PTHR43133">
    <property type="entry name" value="RNA POLYMERASE ECF-TYPE SIGMA FACTO"/>
    <property type="match status" value="1"/>
</dbReference>
<evidence type="ECO:0000313" key="8">
    <source>
        <dbReference type="EMBL" id="RZS91818.1"/>
    </source>
</evidence>
<dbReference type="OrthoDB" id="3686693at2"/>
<feature type="domain" description="RNA polymerase sigma-70 region 2" evidence="6">
    <location>
        <begin position="21"/>
        <end position="79"/>
    </location>
</feature>
<dbReference type="GO" id="GO:0006352">
    <property type="term" value="P:DNA-templated transcription initiation"/>
    <property type="evidence" value="ECO:0007669"/>
    <property type="project" value="InterPro"/>
</dbReference>
<evidence type="ECO:0000259" key="6">
    <source>
        <dbReference type="Pfam" id="PF04542"/>
    </source>
</evidence>
<comment type="similarity">
    <text evidence="1">Belongs to the sigma-70 factor family. ECF subfamily.</text>
</comment>
<evidence type="ECO:0000256" key="1">
    <source>
        <dbReference type="ARBA" id="ARBA00010641"/>
    </source>
</evidence>
<dbReference type="InterPro" id="IPR036388">
    <property type="entry name" value="WH-like_DNA-bd_sf"/>
</dbReference>
<evidence type="ECO:0000256" key="5">
    <source>
        <dbReference type="ARBA" id="ARBA00023163"/>
    </source>
</evidence>
<reference evidence="8 9" key="1">
    <citation type="submission" date="2019-02" db="EMBL/GenBank/DDBJ databases">
        <title>Genomic Encyclopedia of Type Strains, Phase IV (KMG-IV): sequencing the most valuable type-strain genomes for metagenomic binning, comparative biology and taxonomic classification.</title>
        <authorList>
            <person name="Goeker M."/>
        </authorList>
    </citation>
    <scope>NUCLEOTIDE SEQUENCE [LARGE SCALE GENOMIC DNA]</scope>
    <source>
        <strain evidence="8 9">DSM 45622</strain>
    </source>
</reference>
<dbReference type="Gene3D" id="1.10.1740.10">
    <property type="match status" value="1"/>
</dbReference>
<dbReference type="Proteomes" id="UP000293638">
    <property type="component" value="Unassembled WGS sequence"/>
</dbReference>
<comment type="caution">
    <text evidence="8">The sequence shown here is derived from an EMBL/GenBank/DDBJ whole genome shotgun (WGS) entry which is preliminary data.</text>
</comment>
<evidence type="ECO:0000259" key="7">
    <source>
        <dbReference type="Pfam" id="PF08281"/>
    </source>
</evidence>
<sequence length="174" mass="19425">MSRRPAPAVGFEEFVVVRGHALLRAAYLLTGDAHAAEDLVQAALERCAGRWDKLGEQPEAYVRRVMYHLNVSWWRRRRSRPESLVEEPPETPAAGHDEATVVALLLQGALRRLTARQRTVLVLRFYEDLSEAQVADAMGCSVGTVKSQTSAALRRLRQLAPELDELRVRQGGVS</sequence>
<dbReference type="InterPro" id="IPR013324">
    <property type="entry name" value="RNA_pol_sigma_r3/r4-like"/>
</dbReference>
<keyword evidence="5" id="KW-0804">Transcription</keyword>
<proteinExistence type="inferred from homology"/>
<evidence type="ECO:0000256" key="2">
    <source>
        <dbReference type="ARBA" id="ARBA00023015"/>
    </source>
</evidence>
<dbReference type="NCBIfam" id="TIGR02937">
    <property type="entry name" value="sigma70-ECF"/>
    <property type="match status" value="1"/>
</dbReference>
<dbReference type="GO" id="GO:0003677">
    <property type="term" value="F:DNA binding"/>
    <property type="evidence" value="ECO:0007669"/>
    <property type="project" value="UniProtKB-KW"/>
</dbReference>
<dbReference type="AlphaFoldDB" id="A0A4Q7NY01"/>
<accession>A0A4Q7NY01</accession>
<dbReference type="SUPFAM" id="SSF88659">
    <property type="entry name" value="Sigma3 and sigma4 domains of RNA polymerase sigma factors"/>
    <property type="match status" value="1"/>
</dbReference>
<dbReference type="EMBL" id="SGXD01000001">
    <property type="protein sequence ID" value="RZS91818.1"/>
    <property type="molecule type" value="Genomic_DNA"/>
</dbReference>
<dbReference type="InterPro" id="IPR014325">
    <property type="entry name" value="RNA_pol_sigma-E_actinobac"/>
</dbReference>
<dbReference type="InterPro" id="IPR013325">
    <property type="entry name" value="RNA_pol_sigma_r2"/>
</dbReference>
<evidence type="ECO:0000256" key="4">
    <source>
        <dbReference type="ARBA" id="ARBA00023125"/>
    </source>
</evidence>
<dbReference type="CDD" id="cd06171">
    <property type="entry name" value="Sigma70_r4"/>
    <property type="match status" value="1"/>
</dbReference>
<dbReference type="NCBIfam" id="TIGR02983">
    <property type="entry name" value="SigE-fam_strep"/>
    <property type="match status" value="1"/>
</dbReference>
<name>A0A4Q7NY01_9ACTN</name>
<keyword evidence="9" id="KW-1185">Reference proteome</keyword>
<dbReference type="RefSeq" id="WP_130491840.1">
    <property type="nucleotide sequence ID" value="NZ_SGXD01000001.1"/>
</dbReference>
<dbReference type="PANTHER" id="PTHR43133:SF50">
    <property type="entry name" value="ECF RNA POLYMERASE SIGMA FACTOR SIGM"/>
    <property type="match status" value="1"/>
</dbReference>
<dbReference type="InterPro" id="IPR007627">
    <property type="entry name" value="RNA_pol_sigma70_r2"/>
</dbReference>